<dbReference type="Proteomes" id="UP000270342">
    <property type="component" value="Unassembled WGS sequence"/>
</dbReference>
<dbReference type="InterPro" id="IPR050204">
    <property type="entry name" value="AraC_XylS_family_regulators"/>
</dbReference>
<evidence type="ECO:0000256" key="1">
    <source>
        <dbReference type="ARBA" id="ARBA00023015"/>
    </source>
</evidence>
<evidence type="ECO:0000313" key="6">
    <source>
        <dbReference type="EMBL" id="RKP56794.1"/>
    </source>
</evidence>
<dbReference type="PROSITE" id="PS00041">
    <property type="entry name" value="HTH_ARAC_FAMILY_1"/>
    <property type="match status" value="1"/>
</dbReference>
<dbReference type="PROSITE" id="PS01124">
    <property type="entry name" value="HTH_ARAC_FAMILY_2"/>
    <property type="match status" value="1"/>
</dbReference>
<dbReference type="EMBL" id="RBZU01000003">
    <property type="protein sequence ID" value="RKP56794.1"/>
    <property type="molecule type" value="Genomic_DNA"/>
</dbReference>
<keyword evidence="2" id="KW-0238">DNA-binding</keyword>
<feature type="region of interest" description="Disordered" evidence="4">
    <location>
        <begin position="1"/>
        <end position="29"/>
    </location>
</feature>
<sequence>MLFSASRATSQAASRTPSSASKSSRADAPGHPLLAWRERVGHVIDVLPSKADLETPTFSASIDRFGVGDLTFTDCRSGAMQLDRSIARISNDTHRRMAFHVFLEGGTDDVIVHRTSRRASPGAATLLALDLGQPVRMRRQACRVLTVFAPASVAAEVFPDPGFMHGRGMRADTPLARLIVDHLASLSRNIRQMDAHAIDVSIRSGVQLLTEAFCLQAGLRGNARAAKRAAMFERVRRYIQANLFDDDLSPERVLGVLDLPRPTLYRMFEHEGGMATYIRHLRLRHAADDLVRRADLSVTEIAYGAGFSSPSDFTRAFRRAFDMTPQDFRAMSRIDAPLVTTATGAA</sequence>
<dbReference type="Pfam" id="PF12833">
    <property type="entry name" value="HTH_18"/>
    <property type="match status" value="1"/>
</dbReference>
<dbReference type="Pfam" id="PF14525">
    <property type="entry name" value="AraC_binding_2"/>
    <property type="match status" value="1"/>
</dbReference>
<dbReference type="PRINTS" id="PR00032">
    <property type="entry name" value="HTHARAC"/>
</dbReference>
<dbReference type="InterPro" id="IPR018060">
    <property type="entry name" value="HTH_AraC"/>
</dbReference>
<dbReference type="PANTHER" id="PTHR46796:SF6">
    <property type="entry name" value="ARAC SUBFAMILY"/>
    <property type="match status" value="1"/>
</dbReference>
<protein>
    <submittedName>
        <fullName evidence="6">AraC family transcriptional regulator</fullName>
    </submittedName>
</protein>
<keyword evidence="1" id="KW-0805">Transcription regulation</keyword>
<dbReference type="OrthoDB" id="8590374at2"/>
<dbReference type="InterPro" id="IPR009057">
    <property type="entry name" value="Homeodomain-like_sf"/>
</dbReference>
<evidence type="ECO:0000256" key="3">
    <source>
        <dbReference type="ARBA" id="ARBA00023163"/>
    </source>
</evidence>
<dbReference type="Gene3D" id="1.10.10.60">
    <property type="entry name" value="Homeodomain-like"/>
    <property type="match status" value="1"/>
</dbReference>
<accession>A0A494Y212</accession>
<organism evidence="6 7">
    <name type="scientific">Pararobbsia silviterrae</name>
    <dbReference type="NCBI Taxonomy" id="1792498"/>
    <lineage>
        <taxon>Bacteria</taxon>
        <taxon>Pseudomonadati</taxon>
        <taxon>Pseudomonadota</taxon>
        <taxon>Betaproteobacteria</taxon>
        <taxon>Burkholderiales</taxon>
        <taxon>Burkholderiaceae</taxon>
        <taxon>Pararobbsia</taxon>
    </lineage>
</organism>
<gene>
    <name evidence="6" type="ORF">D7S86_09915</name>
</gene>
<evidence type="ECO:0000259" key="5">
    <source>
        <dbReference type="PROSITE" id="PS01124"/>
    </source>
</evidence>
<dbReference type="SUPFAM" id="SSF46689">
    <property type="entry name" value="Homeodomain-like"/>
    <property type="match status" value="1"/>
</dbReference>
<reference evidence="6 7" key="1">
    <citation type="submission" date="2018-10" db="EMBL/GenBank/DDBJ databases">
        <title>Robbsia sp. DHC34, isolated from soil.</title>
        <authorList>
            <person name="Gao Z.-H."/>
            <person name="Qiu L.-H."/>
        </authorList>
    </citation>
    <scope>NUCLEOTIDE SEQUENCE [LARGE SCALE GENOMIC DNA]</scope>
    <source>
        <strain evidence="6 7">DHC34</strain>
    </source>
</reference>
<keyword evidence="7" id="KW-1185">Reference proteome</keyword>
<dbReference type="GO" id="GO:0003700">
    <property type="term" value="F:DNA-binding transcription factor activity"/>
    <property type="evidence" value="ECO:0007669"/>
    <property type="project" value="InterPro"/>
</dbReference>
<evidence type="ECO:0000256" key="2">
    <source>
        <dbReference type="ARBA" id="ARBA00023125"/>
    </source>
</evidence>
<dbReference type="SMART" id="SM00342">
    <property type="entry name" value="HTH_ARAC"/>
    <property type="match status" value="1"/>
</dbReference>
<dbReference type="InterPro" id="IPR018062">
    <property type="entry name" value="HTH_AraC-typ_CS"/>
</dbReference>
<dbReference type="InterPro" id="IPR035418">
    <property type="entry name" value="AraC-bd_2"/>
</dbReference>
<evidence type="ECO:0000256" key="4">
    <source>
        <dbReference type="SAM" id="MobiDB-lite"/>
    </source>
</evidence>
<keyword evidence="3" id="KW-0804">Transcription</keyword>
<comment type="caution">
    <text evidence="6">The sequence shown here is derived from an EMBL/GenBank/DDBJ whole genome shotgun (WGS) entry which is preliminary data.</text>
</comment>
<proteinExistence type="predicted"/>
<dbReference type="GO" id="GO:0043565">
    <property type="term" value="F:sequence-specific DNA binding"/>
    <property type="evidence" value="ECO:0007669"/>
    <property type="project" value="InterPro"/>
</dbReference>
<name>A0A494Y212_9BURK</name>
<dbReference type="AlphaFoldDB" id="A0A494Y212"/>
<evidence type="ECO:0000313" key="7">
    <source>
        <dbReference type="Proteomes" id="UP000270342"/>
    </source>
</evidence>
<feature type="domain" description="HTH araC/xylS-type" evidence="5">
    <location>
        <begin position="233"/>
        <end position="331"/>
    </location>
</feature>
<dbReference type="InterPro" id="IPR020449">
    <property type="entry name" value="Tscrpt_reg_AraC-type_HTH"/>
</dbReference>
<dbReference type="PANTHER" id="PTHR46796">
    <property type="entry name" value="HTH-TYPE TRANSCRIPTIONAL ACTIVATOR RHAS-RELATED"/>
    <property type="match status" value="1"/>
</dbReference>